<evidence type="ECO:0000256" key="5">
    <source>
        <dbReference type="ARBA" id="ARBA00022692"/>
    </source>
</evidence>
<keyword evidence="7 8" id="KW-0472">Membrane</keyword>
<feature type="transmembrane region" description="Helical" evidence="8">
    <location>
        <begin position="222"/>
        <end position="237"/>
    </location>
</feature>
<feature type="transmembrane region" description="Helical" evidence="8">
    <location>
        <begin position="244"/>
        <end position="264"/>
    </location>
</feature>
<dbReference type="AlphaFoldDB" id="A0A6J4RSW9"/>
<evidence type="ECO:0000256" key="8">
    <source>
        <dbReference type="SAM" id="Phobius"/>
    </source>
</evidence>
<evidence type="ECO:0000259" key="9">
    <source>
        <dbReference type="Pfam" id="PF13231"/>
    </source>
</evidence>
<dbReference type="InterPro" id="IPR050297">
    <property type="entry name" value="LipidA_mod_glycosyltrf_83"/>
</dbReference>
<reference evidence="10" key="1">
    <citation type="submission" date="2020-02" db="EMBL/GenBank/DDBJ databases">
        <authorList>
            <person name="Meier V. D."/>
        </authorList>
    </citation>
    <scope>NUCLEOTIDE SEQUENCE</scope>
    <source>
        <strain evidence="10">AVDCRST_MAG69</strain>
    </source>
</reference>
<dbReference type="Pfam" id="PF13231">
    <property type="entry name" value="PMT_2"/>
    <property type="match status" value="1"/>
</dbReference>
<organism evidence="10">
    <name type="scientific">uncultured Solirubrobacteraceae bacterium</name>
    <dbReference type="NCBI Taxonomy" id="1162706"/>
    <lineage>
        <taxon>Bacteria</taxon>
        <taxon>Bacillati</taxon>
        <taxon>Actinomycetota</taxon>
        <taxon>Thermoleophilia</taxon>
        <taxon>Solirubrobacterales</taxon>
        <taxon>Solirubrobacteraceae</taxon>
        <taxon>environmental samples</taxon>
    </lineage>
</organism>
<feature type="transmembrane region" description="Helical" evidence="8">
    <location>
        <begin position="200"/>
        <end position="216"/>
    </location>
</feature>
<evidence type="ECO:0000256" key="6">
    <source>
        <dbReference type="ARBA" id="ARBA00022989"/>
    </source>
</evidence>
<feature type="transmembrane region" description="Helical" evidence="8">
    <location>
        <begin position="416"/>
        <end position="436"/>
    </location>
</feature>
<proteinExistence type="predicted"/>
<keyword evidence="4" id="KW-0808">Transferase</keyword>
<gene>
    <name evidence="10" type="ORF">AVDCRST_MAG69-376</name>
</gene>
<name>A0A6J4RSW9_9ACTN</name>
<dbReference type="GO" id="GO:0005886">
    <property type="term" value="C:plasma membrane"/>
    <property type="evidence" value="ECO:0007669"/>
    <property type="project" value="UniProtKB-SubCell"/>
</dbReference>
<evidence type="ECO:0000256" key="2">
    <source>
        <dbReference type="ARBA" id="ARBA00022475"/>
    </source>
</evidence>
<dbReference type="EMBL" id="CADCVP010000055">
    <property type="protein sequence ID" value="CAA9475241.1"/>
    <property type="molecule type" value="Genomic_DNA"/>
</dbReference>
<dbReference type="InterPro" id="IPR038731">
    <property type="entry name" value="RgtA/B/C-like"/>
</dbReference>
<keyword evidence="6 8" id="KW-1133">Transmembrane helix</keyword>
<evidence type="ECO:0000256" key="4">
    <source>
        <dbReference type="ARBA" id="ARBA00022679"/>
    </source>
</evidence>
<feature type="transmembrane region" description="Helical" evidence="8">
    <location>
        <begin position="442"/>
        <end position="459"/>
    </location>
</feature>
<keyword evidence="5 8" id="KW-0812">Transmembrane</keyword>
<feature type="transmembrane region" description="Helical" evidence="8">
    <location>
        <begin position="174"/>
        <end position="193"/>
    </location>
</feature>
<evidence type="ECO:0000313" key="10">
    <source>
        <dbReference type="EMBL" id="CAA9475241.1"/>
    </source>
</evidence>
<feature type="transmembrane region" description="Helical" evidence="8">
    <location>
        <begin position="44"/>
        <end position="64"/>
    </location>
</feature>
<dbReference type="GO" id="GO:0016763">
    <property type="term" value="F:pentosyltransferase activity"/>
    <property type="evidence" value="ECO:0007669"/>
    <property type="project" value="TreeGrafter"/>
</dbReference>
<protein>
    <recommendedName>
        <fullName evidence="9">Glycosyltransferase RgtA/B/C/D-like domain-containing protein</fullName>
    </recommendedName>
</protein>
<dbReference type="PANTHER" id="PTHR33908:SF11">
    <property type="entry name" value="MEMBRANE PROTEIN"/>
    <property type="match status" value="1"/>
</dbReference>
<feature type="domain" description="Glycosyltransferase RgtA/B/C/D-like" evidence="9">
    <location>
        <begin position="105"/>
        <end position="262"/>
    </location>
</feature>
<evidence type="ECO:0000256" key="7">
    <source>
        <dbReference type="ARBA" id="ARBA00023136"/>
    </source>
</evidence>
<evidence type="ECO:0000256" key="1">
    <source>
        <dbReference type="ARBA" id="ARBA00004651"/>
    </source>
</evidence>
<comment type="subcellular location">
    <subcellularLocation>
        <location evidence="1">Cell membrane</location>
        <topology evidence="1">Multi-pass membrane protein</topology>
    </subcellularLocation>
</comment>
<evidence type="ECO:0000256" key="3">
    <source>
        <dbReference type="ARBA" id="ARBA00022676"/>
    </source>
</evidence>
<feature type="transmembrane region" description="Helical" evidence="8">
    <location>
        <begin position="125"/>
        <end position="144"/>
    </location>
</feature>
<dbReference type="GO" id="GO:0009103">
    <property type="term" value="P:lipopolysaccharide biosynthetic process"/>
    <property type="evidence" value="ECO:0007669"/>
    <property type="project" value="UniProtKB-ARBA"/>
</dbReference>
<sequence>MFAAASSVASSYPGVPMAVAAEAPTPPASHRATPARSRLRDLPLPVLIALAAILAVAFGVRAWSATHPVVDPGPDSTAYRAIAEHLFESGRYGTPNQTSPSDWSPGLPLLVAGLYTLIGAADETAARLMIAVLGTLMVLFTFLIGRRVAGAAAGLIAAALVATYPTYIENNGQLLSEPLAAFLLTGGLLGVLWAAERRRLIAWVLPGLFFGALTLTRPEYQAITFAFAALVLWRVWRDAGLLRGFAAAAVVVVAAALVVAPWMVRNRIVLDKWVPVSTGGGKALFVATYLPGLGRQVPTKRDLMRRYLGAKDPITTDELRAQKMQPLLNRVAEKYPDLPRDEALGRIGRENLRRYVTEQPGAYARMSALKFWNVWERGSSPYMRDAGWVAYHRGLLLAGLAGIAVLLAAARTRWQALLLACPLAAISVLGTILLAVPRRQVPLMPLVCIFAAVFLVWAYRQARRRRDAATAA</sequence>
<feature type="transmembrane region" description="Helical" evidence="8">
    <location>
        <begin position="151"/>
        <end position="168"/>
    </location>
</feature>
<dbReference type="PANTHER" id="PTHR33908">
    <property type="entry name" value="MANNOSYLTRANSFERASE YKCB-RELATED"/>
    <property type="match status" value="1"/>
</dbReference>
<accession>A0A6J4RSW9</accession>
<feature type="transmembrane region" description="Helical" evidence="8">
    <location>
        <begin position="390"/>
        <end position="409"/>
    </location>
</feature>
<keyword evidence="2" id="KW-1003">Cell membrane</keyword>
<keyword evidence="3" id="KW-0328">Glycosyltransferase</keyword>